<evidence type="ECO:0000256" key="1">
    <source>
        <dbReference type="SAM" id="MobiDB-lite"/>
    </source>
</evidence>
<evidence type="ECO:0000313" key="3">
    <source>
        <dbReference type="Proteomes" id="UP000095192"/>
    </source>
</evidence>
<dbReference type="InParanoid" id="A0A1D3CX05"/>
<gene>
    <name evidence="2" type="ORF">cyc_03030</name>
</gene>
<name>A0A1D3CX05_9EIME</name>
<feature type="region of interest" description="Disordered" evidence="1">
    <location>
        <begin position="45"/>
        <end position="76"/>
    </location>
</feature>
<accession>A0A1D3CX05</accession>
<keyword evidence="3" id="KW-1185">Reference proteome</keyword>
<proteinExistence type="predicted"/>
<dbReference type="EMBL" id="JROU02001651">
    <property type="protein sequence ID" value="OEH75737.1"/>
    <property type="molecule type" value="Genomic_DNA"/>
</dbReference>
<reference evidence="2 3" key="1">
    <citation type="journal article" date="2016" name="BMC Genomics">
        <title>Comparative genomics reveals Cyclospora cayetanensis possesses coccidia-like metabolism and invasion components but unique surface antigens.</title>
        <authorList>
            <person name="Liu S."/>
            <person name="Wang L."/>
            <person name="Zheng H."/>
            <person name="Xu Z."/>
            <person name="Roellig D.M."/>
            <person name="Li N."/>
            <person name="Frace M.A."/>
            <person name="Tang K."/>
            <person name="Arrowood M.J."/>
            <person name="Moss D.M."/>
            <person name="Zhang L."/>
            <person name="Feng Y."/>
            <person name="Xiao L."/>
        </authorList>
    </citation>
    <scope>NUCLEOTIDE SEQUENCE [LARGE SCALE GENOMIC DNA]</scope>
    <source>
        <strain evidence="2 3">CHN_HEN01</strain>
    </source>
</reference>
<organism evidence="2 3">
    <name type="scientific">Cyclospora cayetanensis</name>
    <dbReference type="NCBI Taxonomy" id="88456"/>
    <lineage>
        <taxon>Eukaryota</taxon>
        <taxon>Sar</taxon>
        <taxon>Alveolata</taxon>
        <taxon>Apicomplexa</taxon>
        <taxon>Conoidasida</taxon>
        <taxon>Coccidia</taxon>
        <taxon>Eucoccidiorida</taxon>
        <taxon>Eimeriorina</taxon>
        <taxon>Eimeriidae</taxon>
        <taxon>Cyclospora</taxon>
    </lineage>
</organism>
<protein>
    <submittedName>
        <fullName evidence="2">Uncharacterized protein</fullName>
    </submittedName>
</protein>
<feature type="compositionally biased region" description="Polar residues" evidence="1">
    <location>
        <begin position="67"/>
        <end position="76"/>
    </location>
</feature>
<dbReference type="AlphaFoldDB" id="A0A1D3CX05"/>
<evidence type="ECO:0000313" key="2">
    <source>
        <dbReference type="EMBL" id="OEH75737.1"/>
    </source>
</evidence>
<dbReference type="VEuPathDB" id="ToxoDB:cyc_03030"/>
<comment type="caution">
    <text evidence="2">The sequence shown here is derived from an EMBL/GenBank/DDBJ whole genome shotgun (WGS) entry which is preliminary data.</text>
</comment>
<sequence length="76" mass="8258">MRETLRPGAVQQLTRRLKQLAGPGASGLSLLLCTTPSEFCENPQIQQSHKGVPQGNKPQMGRKTTEEMTQAPTRAA</sequence>
<dbReference type="Proteomes" id="UP000095192">
    <property type="component" value="Unassembled WGS sequence"/>
</dbReference>